<dbReference type="GO" id="GO:1990130">
    <property type="term" value="C:GATOR1 complex"/>
    <property type="evidence" value="ECO:0007669"/>
    <property type="project" value="TreeGrafter"/>
</dbReference>
<gene>
    <name evidence="7" type="ORF">METBISCDRAFT_20568</name>
</gene>
<dbReference type="GO" id="GO:0005774">
    <property type="term" value="C:vacuolar membrane"/>
    <property type="evidence" value="ECO:0007669"/>
    <property type="project" value="UniProtKB-SubCell"/>
</dbReference>
<dbReference type="PROSITE" id="PS50186">
    <property type="entry name" value="DEP"/>
    <property type="match status" value="1"/>
</dbReference>
<dbReference type="Pfam" id="PF12257">
    <property type="entry name" value="IML1"/>
    <property type="match status" value="1"/>
</dbReference>
<dbReference type="SMART" id="SM00049">
    <property type="entry name" value="DEP"/>
    <property type="match status" value="1"/>
</dbReference>
<dbReference type="InterPro" id="IPR048255">
    <property type="entry name" value="IML1_N"/>
</dbReference>
<evidence type="ECO:0000313" key="8">
    <source>
        <dbReference type="Proteomes" id="UP000268321"/>
    </source>
</evidence>
<dbReference type="OrthoDB" id="39497at2759"/>
<evidence type="ECO:0000256" key="2">
    <source>
        <dbReference type="ARBA" id="ARBA00005643"/>
    </source>
</evidence>
<accession>A0A4P9Z914</accession>
<dbReference type="Pfam" id="PF00610">
    <property type="entry name" value="DEP"/>
    <property type="match status" value="1"/>
</dbReference>
<feature type="compositionally biased region" description="Basic and acidic residues" evidence="5">
    <location>
        <begin position="651"/>
        <end position="670"/>
    </location>
</feature>
<evidence type="ECO:0000256" key="1">
    <source>
        <dbReference type="ARBA" id="ARBA00004148"/>
    </source>
</evidence>
<feature type="region of interest" description="Disordered" evidence="5">
    <location>
        <begin position="1116"/>
        <end position="1136"/>
    </location>
</feature>
<proteinExistence type="inferred from homology"/>
<dbReference type="GO" id="GO:1904262">
    <property type="term" value="P:negative regulation of TORC1 signaling"/>
    <property type="evidence" value="ECO:0007669"/>
    <property type="project" value="TreeGrafter"/>
</dbReference>
<keyword evidence="8" id="KW-1185">Reference proteome</keyword>
<protein>
    <recommendedName>
        <fullName evidence="3">Vacuolar membrane-associated protein IML1</fullName>
    </recommendedName>
    <alternativeName>
        <fullName evidence="4">Vacuolar membrane-associated protein iml1</fullName>
    </alternativeName>
</protein>
<dbReference type="InterPro" id="IPR036390">
    <property type="entry name" value="WH_DNA-bd_sf"/>
</dbReference>
<dbReference type="EMBL" id="ML004898">
    <property type="protein sequence ID" value="RKP28461.1"/>
    <property type="molecule type" value="Genomic_DNA"/>
</dbReference>
<reference evidence="8" key="1">
    <citation type="journal article" date="2018" name="Nat. Microbiol.">
        <title>Leveraging single-cell genomics to expand the fungal tree of life.</title>
        <authorList>
            <person name="Ahrendt S.R."/>
            <person name="Quandt C.A."/>
            <person name="Ciobanu D."/>
            <person name="Clum A."/>
            <person name="Salamov A."/>
            <person name="Andreopoulos B."/>
            <person name="Cheng J.F."/>
            <person name="Woyke T."/>
            <person name="Pelin A."/>
            <person name="Henrissat B."/>
            <person name="Reynolds N.K."/>
            <person name="Benny G.L."/>
            <person name="Smith M.E."/>
            <person name="James T.Y."/>
            <person name="Grigoriev I.V."/>
        </authorList>
    </citation>
    <scope>NUCLEOTIDE SEQUENCE [LARGE SCALE GENOMIC DNA]</scope>
    <source>
        <strain evidence="8">Baker2002</strain>
    </source>
</reference>
<dbReference type="Gene3D" id="1.10.10.10">
    <property type="entry name" value="Winged helix-like DNA-binding domain superfamily/Winged helix DNA-binding domain"/>
    <property type="match status" value="1"/>
</dbReference>
<dbReference type="GO" id="GO:0035556">
    <property type="term" value="P:intracellular signal transduction"/>
    <property type="evidence" value="ECO:0007669"/>
    <property type="project" value="InterPro"/>
</dbReference>
<dbReference type="InterPro" id="IPR036388">
    <property type="entry name" value="WH-like_DNA-bd_sf"/>
</dbReference>
<evidence type="ECO:0000256" key="5">
    <source>
        <dbReference type="SAM" id="MobiDB-lite"/>
    </source>
</evidence>
<feature type="region of interest" description="Disordered" evidence="5">
    <location>
        <begin position="642"/>
        <end position="679"/>
    </location>
</feature>
<evidence type="ECO:0000313" key="7">
    <source>
        <dbReference type="EMBL" id="RKP28461.1"/>
    </source>
</evidence>
<dbReference type="CDD" id="cd04449">
    <property type="entry name" value="DEP_DEPDC5-like"/>
    <property type="match status" value="1"/>
</dbReference>
<dbReference type="SUPFAM" id="SSF46785">
    <property type="entry name" value="Winged helix' DNA-binding domain"/>
    <property type="match status" value="1"/>
</dbReference>
<feature type="domain" description="DEP" evidence="6">
    <location>
        <begin position="1020"/>
        <end position="1095"/>
    </location>
</feature>
<dbReference type="InterPro" id="IPR000591">
    <property type="entry name" value="DEP_dom"/>
</dbReference>
<evidence type="ECO:0000256" key="4">
    <source>
        <dbReference type="ARBA" id="ARBA00021881"/>
    </source>
</evidence>
<comment type="similarity">
    <text evidence="2">Belongs to the IML1 family.</text>
</comment>
<dbReference type="GO" id="GO:0010508">
    <property type="term" value="P:positive regulation of autophagy"/>
    <property type="evidence" value="ECO:0007669"/>
    <property type="project" value="TreeGrafter"/>
</dbReference>
<organism evidence="7 8">
    <name type="scientific">Metschnikowia bicuspidata</name>
    <dbReference type="NCBI Taxonomy" id="27322"/>
    <lineage>
        <taxon>Eukaryota</taxon>
        <taxon>Fungi</taxon>
        <taxon>Dikarya</taxon>
        <taxon>Ascomycota</taxon>
        <taxon>Saccharomycotina</taxon>
        <taxon>Pichiomycetes</taxon>
        <taxon>Metschnikowiaceae</taxon>
        <taxon>Metschnikowia</taxon>
    </lineage>
</organism>
<dbReference type="PANTHER" id="PTHR13179:SF8">
    <property type="entry name" value="GATOR COMPLEX PROTEIN DEPDC5"/>
    <property type="match status" value="1"/>
</dbReference>
<comment type="subcellular location">
    <subcellularLocation>
        <location evidence="1">Vacuole membrane</location>
        <topology evidence="1">Peripheral membrane protein</topology>
    </subcellularLocation>
</comment>
<name>A0A4P9Z914_9ASCO</name>
<sequence length="1427" mass="162106">MPRDRRLTHGQGTKPDDAKPTNPRLRTPSLEPVQLTLWFHEFGSYAEDVVVDSAALAAVRVGNVYELQPVRKHGRTPAPKLVFAVGANSILAKGAPLSGATNAGASGGTKNKPAFQISLISAFQKLLGVPPRCAVQVRQVVDMAEVELDTVEIHVKDVNFGRDSQWSLASSMVGKCCYMDQRSLFMGSRIGQVKCLFRDGRSVLSGYVGTRTSVVFRSKSAKFVFLVQLSREMWHFEENGEIIFHKLVNTLFPMVFKKWRSNNAHHSVTILLFTSVDYTRAPWEALGGGERPSQCQGYYRVVVDQVSAYNWDKIMANLRLEFASFKRDVLLQKEVPGRTAEIRGEPCPAVKGNLLEAINLSLSLVCDRFRNTDLRHSINHLVVVSPGTGLFDVDYDLMVETAKKMFSLDCALDLVCLGQPPLHTVPLFRYRNALGDVRHCVPKWCDMSFYAAVARDATRWVPRSKIYELQMMGVMANDANKFYLERLNLELKCAVVEAMDDYDAAVFAPVRRKPVVCFSPPGGLQSAPGADRTPDAATLLLMRPAAPAAKTNVSTTNLSAQGTVTHVWTMGSALLTLYSLNKTEDGRRAFSIRSRMVSAPAAASAVPKSLRSQRSFGSSASIARARAPNALLKKNSAISKDVLALRPPPKSKSERSDSQAETEKQKRDENNTCFQPVENPFRAQPSKLEHCSWWSDVFPHRIRQRLFKWCSLKAPAALPIATTLFPASAELDTEYALHNYMLALSYENRLEIKTTRELMREMVRLRLAMGFQICCGDGVKRIEAERQSGGYPENIIKYFPSGECVGAIMYLSLNDEIHRIFYDYSGVLSVQLYHKIELKEERRVLLGSRKGTNDTPLVRTRYATKYVPSRVNWRQTKPLAFNWNQFDQLLAGYEDSVTEMSCDFYHMKFVIVPAEPSVAAIPSPGEKLTDEEIRLEGLQKLVCLIEKGRYADPDAAPVKLKEDFLPDIHFYTGNLYDFLNDQAESFDISGTRPTNSLMVSDGLRFNTNIKLATLAQQLQSDGGLRLVDRTWHFKFHPHCFLGSEFVSWLVQNFEDINTREEALEYGQTLKERGLFEHVERRHGFLDGHYFYEFIAEYVDKSYEKRKSSGWFKKMTAPDRERDGRDKEGKDARDTPTLLKADSESLTTMERMPELKTVVSHLQRDSEASSLTDSQKLRRSKKFLTSRKVKYNCDPLGKSFRPELLDVHYDTVYNPEHCFHIRLQWLNTTTKFIDEAIIAWGRLCERYGLKLVETPWCELCTIPEINPFHSFVSLRLALNPLTDAEFRSHPILQSNKFYFHLHLLKAADFLLDNRGTTFFSKENIEICYSWGKSTFKYAQFIHKTGAYIVELRDSGDFFMAPNNVHILRVNTLVRALPDKGVKTCVFDSQKVMLDFRDKCKNEAALRETFRNALRYLQENYDGRFDAHF</sequence>
<feature type="region of interest" description="Disordered" evidence="5">
    <location>
        <begin position="1"/>
        <end position="27"/>
    </location>
</feature>
<evidence type="ECO:0000259" key="6">
    <source>
        <dbReference type="PROSITE" id="PS50186"/>
    </source>
</evidence>
<dbReference type="InterPro" id="IPR027244">
    <property type="entry name" value="IML1"/>
</dbReference>
<feature type="compositionally biased region" description="Basic and acidic residues" evidence="5">
    <location>
        <begin position="1116"/>
        <end position="1133"/>
    </location>
</feature>
<dbReference type="Proteomes" id="UP000268321">
    <property type="component" value="Unassembled WGS sequence"/>
</dbReference>
<evidence type="ECO:0000256" key="3">
    <source>
        <dbReference type="ARBA" id="ARBA00018529"/>
    </source>
</evidence>
<dbReference type="GO" id="GO:0005096">
    <property type="term" value="F:GTPase activator activity"/>
    <property type="evidence" value="ECO:0007669"/>
    <property type="project" value="InterPro"/>
</dbReference>
<dbReference type="PANTHER" id="PTHR13179">
    <property type="entry name" value="DEP DOMAIN CONTAINING PROTEIN 5"/>
    <property type="match status" value="1"/>
</dbReference>